<organism evidence="1 2">
    <name type="scientific">Aphis glycines</name>
    <name type="common">Soybean aphid</name>
    <dbReference type="NCBI Taxonomy" id="307491"/>
    <lineage>
        <taxon>Eukaryota</taxon>
        <taxon>Metazoa</taxon>
        <taxon>Ecdysozoa</taxon>
        <taxon>Arthropoda</taxon>
        <taxon>Hexapoda</taxon>
        <taxon>Insecta</taxon>
        <taxon>Pterygota</taxon>
        <taxon>Neoptera</taxon>
        <taxon>Paraneoptera</taxon>
        <taxon>Hemiptera</taxon>
        <taxon>Sternorrhyncha</taxon>
        <taxon>Aphidomorpha</taxon>
        <taxon>Aphidoidea</taxon>
        <taxon>Aphididae</taxon>
        <taxon>Aphidini</taxon>
        <taxon>Aphis</taxon>
        <taxon>Aphis</taxon>
    </lineage>
</organism>
<evidence type="ECO:0000313" key="2">
    <source>
        <dbReference type="Proteomes" id="UP000475862"/>
    </source>
</evidence>
<name>A0A6G0U357_APHGL</name>
<accession>A0A6G0U357</accession>
<evidence type="ECO:0000313" key="1">
    <source>
        <dbReference type="EMBL" id="KAE9543059.1"/>
    </source>
</evidence>
<dbReference type="EMBL" id="VYZN01000009">
    <property type="protein sequence ID" value="KAE9543059.1"/>
    <property type="molecule type" value="Genomic_DNA"/>
</dbReference>
<dbReference type="Proteomes" id="UP000475862">
    <property type="component" value="Unassembled WGS sequence"/>
</dbReference>
<sequence length="171" mass="20471">MYYRVHTRYQIPNQIQLHILYNKAFFMKSCVLDMIQRYMGNYGLFQSHKMSFNAWYKLLMVLLDEYDYRTFFQSPTATLKFLRYMLKSLTFASNFVVKKSSNCLCLRKLETLLKEKFVGRLNLKFLRNHVTITISNLSSNDSKSVSHLKISPVFRLAFSLHDLLFKIFRLF</sequence>
<comment type="caution">
    <text evidence="1">The sequence shown here is derived from an EMBL/GenBank/DDBJ whole genome shotgun (WGS) entry which is preliminary data.</text>
</comment>
<protein>
    <submittedName>
        <fullName evidence="1">Uncharacterized protein</fullName>
    </submittedName>
</protein>
<dbReference type="AlphaFoldDB" id="A0A6G0U357"/>
<proteinExistence type="predicted"/>
<keyword evidence="2" id="KW-1185">Reference proteome</keyword>
<reference evidence="1 2" key="1">
    <citation type="submission" date="2019-08" db="EMBL/GenBank/DDBJ databases">
        <title>The genome of the soybean aphid Biotype 1, its phylome, world population structure and adaptation to the North American continent.</title>
        <authorList>
            <person name="Giordano R."/>
            <person name="Donthu R.K."/>
            <person name="Hernandez A.G."/>
            <person name="Wright C.L."/>
            <person name="Zimin A.V."/>
        </authorList>
    </citation>
    <scope>NUCLEOTIDE SEQUENCE [LARGE SCALE GENOMIC DNA]</scope>
    <source>
        <tissue evidence="1">Whole aphids</tissue>
    </source>
</reference>
<gene>
    <name evidence="1" type="ORF">AGLY_002970</name>
</gene>